<dbReference type="InterPro" id="IPR003616">
    <property type="entry name" value="Post-SET_dom"/>
</dbReference>
<dbReference type="RefSeq" id="WP_133192928.1">
    <property type="nucleotide sequence ID" value="NZ_JBHUCW010000015.1"/>
</dbReference>
<name>A0A4R5MG74_9BURK</name>
<protein>
    <recommendedName>
        <fullName evidence="1">Post-SET domain-containing protein</fullName>
    </recommendedName>
</protein>
<reference evidence="2 3" key="1">
    <citation type="submission" date="2019-03" db="EMBL/GenBank/DDBJ databases">
        <title>Paraburkholderia sp. 4M-K11, isolated from subtropical forest soil.</title>
        <authorList>
            <person name="Gao Z.-H."/>
            <person name="Qiu L.-H."/>
        </authorList>
    </citation>
    <scope>NUCLEOTIDE SEQUENCE [LARGE SCALE GENOMIC DNA]</scope>
    <source>
        <strain evidence="2 3">4M-K11</strain>
    </source>
</reference>
<accession>A0A4R5MG74</accession>
<dbReference type="PROSITE" id="PS50868">
    <property type="entry name" value="POST_SET"/>
    <property type="match status" value="1"/>
</dbReference>
<organism evidence="2 3">
    <name type="scientific">Paraburkholderia silviterrae</name>
    <dbReference type="NCBI Taxonomy" id="2528715"/>
    <lineage>
        <taxon>Bacteria</taxon>
        <taxon>Pseudomonadati</taxon>
        <taxon>Pseudomonadota</taxon>
        <taxon>Betaproteobacteria</taxon>
        <taxon>Burkholderiales</taxon>
        <taxon>Burkholderiaceae</taxon>
        <taxon>Paraburkholderia</taxon>
    </lineage>
</organism>
<dbReference type="OrthoDB" id="9115108at2"/>
<keyword evidence="3" id="KW-1185">Reference proteome</keyword>
<comment type="caution">
    <text evidence="2">The sequence shown here is derived from an EMBL/GenBank/DDBJ whole genome shotgun (WGS) entry which is preliminary data.</text>
</comment>
<evidence type="ECO:0000259" key="1">
    <source>
        <dbReference type="PROSITE" id="PS50868"/>
    </source>
</evidence>
<dbReference type="AlphaFoldDB" id="A0A4R5MG74"/>
<feature type="domain" description="Post-SET" evidence="1">
    <location>
        <begin position="88"/>
        <end position="104"/>
    </location>
</feature>
<sequence>MRKKDQKPTVKHPGIMRSAREAMVFALNYSDQQYALSPMAAFLKRTNAGSGRGLKGLDGAGQAGMLWAEITQLPYFQALALIARCTVHRLPCKCGAPCCCGWRANELWRETTSQLCDHVAPALSGHLSNRRLRLASTEKVFDAKITLDEVAEKVGVSKSTAARQHAKIKDFLRTLEHQGWEALTAALEEKGMLIDVNAVATA</sequence>
<evidence type="ECO:0000313" key="2">
    <source>
        <dbReference type="EMBL" id="TDG25876.1"/>
    </source>
</evidence>
<dbReference type="Proteomes" id="UP000295722">
    <property type="component" value="Unassembled WGS sequence"/>
</dbReference>
<evidence type="ECO:0000313" key="3">
    <source>
        <dbReference type="Proteomes" id="UP000295722"/>
    </source>
</evidence>
<gene>
    <name evidence="2" type="ORF">EYW47_00455</name>
</gene>
<dbReference type="EMBL" id="SMRP01000001">
    <property type="protein sequence ID" value="TDG25876.1"/>
    <property type="molecule type" value="Genomic_DNA"/>
</dbReference>
<proteinExistence type="predicted"/>